<gene>
    <name evidence="6" type="ORF">H8S57_07675</name>
</gene>
<evidence type="ECO:0000259" key="4">
    <source>
        <dbReference type="Pfam" id="PF01232"/>
    </source>
</evidence>
<dbReference type="SUPFAM" id="SSF51735">
    <property type="entry name" value="NAD(P)-binding Rossmann-fold domains"/>
    <property type="match status" value="1"/>
</dbReference>
<evidence type="ECO:0000313" key="6">
    <source>
        <dbReference type="EMBL" id="MBC5733607.1"/>
    </source>
</evidence>
<proteinExistence type="predicted"/>
<evidence type="ECO:0000259" key="5">
    <source>
        <dbReference type="Pfam" id="PF08125"/>
    </source>
</evidence>
<evidence type="ECO:0000313" key="7">
    <source>
        <dbReference type="Proteomes" id="UP000661435"/>
    </source>
</evidence>
<dbReference type="InterPro" id="IPR013131">
    <property type="entry name" value="Mannitol_DH_N"/>
</dbReference>
<accession>A0A8J6M5F6</accession>
<keyword evidence="7" id="KW-1185">Reference proteome</keyword>
<dbReference type="Gene3D" id="3.40.50.720">
    <property type="entry name" value="NAD(P)-binding Rossmann-like Domain"/>
    <property type="match status" value="1"/>
</dbReference>
<protein>
    <submittedName>
        <fullName evidence="6">Tagaturonate reductase</fullName>
    </submittedName>
</protein>
<dbReference type="Pfam" id="PF01232">
    <property type="entry name" value="Mannitol_dh"/>
    <property type="match status" value="1"/>
</dbReference>
<dbReference type="EMBL" id="JACOPP010000008">
    <property type="protein sequence ID" value="MBC5733607.1"/>
    <property type="molecule type" value="Genomic_DNA"/>
</dbReference>
<dbReference type="PANTHER" id="PTHR30524">
    <property type="entry name" value="MANNITOL-1-PHOSPHATE 5-DEHYDROGENASE"/>
    <property type="match status" value="1"/>
</dbReference>
<dbReference type="NCBIfam" id="NF002969">
    <property type="entry name" value="PRK03643.1"/>
    <property type="match status" value="1"/>
</dbReference>
<dbReference type="GO" id="GO:0019592">
    <property type="term" value="P:mannitol catabolic process"/>
    <property type="evidence" value="ECO:0007669"/>
    <property type="project" value="TreeGrafter"/>
</dbReference>
<dbReference type="InterPro" id="IPR013328">
    <property type="entry name" value="6PGD_dom2"/>
</dbReference>
<dbReference type="RefSeq" id="WP_186907501.1">
    <property type="nucleotide sequence ID" value="NZ_JACOPP010000008.1"/>
</dbReference>
<dbReference type="GO" id="GO:0019698">
    <property type="term" value="P:D-galacturonate catabolic process"/>
    <property type="evidence" value="ECO:0007669"/>
    <property type="project" value="TreeGrafter"/>
</dbReference>
<comment type="caution">
    <text evidence="6">The sequence shown here is derived from an EMBL/GenBank/DDBJ whole genome shotgun (WGS) entry which is preliminary data.</text>
</comment>
<dbReference type="GO" id="GO:0008926">
    <property type="term" value="F:mannitol-1-phosphate 5-dehydrogenase activity"/>
    <property type="evidence" value="ECO:0007669"/>
    <property type="project" value="UniProtKB-EC"/>
</dbReference>
<dbReference type="InterPro" id="IPR008927">
    <property type="entry name" value="6-PGluconate_DH-like_C_sf"/>
</dbReference>
<dbReference type="AlphaFoldDB" id="A0A8J6M5F6"/>
<dbReference type="SUPFAM" id="SSF48179">
    <property type="entry name" value="6-phosphogluconate dehydrogenase C-terminal domain-like"/>
    <property type="match status" value="1"/>
</dbReference>
<dbReference type="InterPro" id="IPR036291">
    <property type="entry name" value="NAD(P)-bd_dom_sf"/>
</dbReference>
<dbReference type="GO" id="GO:0005829">
    <property type="term" value="C:cytosol"/>
    <property type="evidence" value="ECO:0007669"/>
    <property type="project" value="TreeGrafter"/>
</dbReference>
<dbReference type="Pfam" id="PF08125">
    <property type="entry name" value="Mannitol_dh_C"/>
    <property type="match status" value="1"/>
</dbReference>
<feature type="domain" description="Mannitol dehydrogenase N-terminal" evidence="4">
    <location>
        <begin position="23"/>
        <end position="258"/>
    </location>
</feature>
<dbReference type="InterPro" id="IPR013118">
    <property type="entry name" value="Mannitol_DH_C"/>
</dbReference>
<dbReference type="PANTHER" id="PTHR30524:SF0">
    <property type="entry name" value="ALTRONATE OXIDOREDUCTASE-RELATED"/>
    <property type="match status" value="1"/>
</dbReference>
<organism evidence="6 7">
    <name type="scientific">Lawsonibacter hominis</name>
    <dbReference type="NCBI Taxonomy" id="2763053"/>
    <lineage>
        <taxon>Bacteria</taxon>
        <taxon>Bacillati</taxon>
        <taxon>Bacillota</taxon>
        <taxon>Clostridia</taxon>
        <taxon>Eubacteriales</taxon>
        <taxon>Oscillospiraceae</taxon>
        <taxon>Lawsonibacter</taxon>
    </lineage>
</organism>
<evidence type="ECO:0000256" key="3">
    <source>
        <dbReference type="ARBA" id="ARBA00048615"/>
    </source>
</evidence>
<sequence>MRQLTYAVLKEGDGGILRQAPERVLQFGEGNFLRGFADDFIDRMNERAGFYGRVVVVPPASAGKAGRINAQQGLYQLCLRGKQNGAVVEERRMIRCISRALDVFADWDELLRTACQPELRFVISNTTEAGIVYDPACRWDDRPPASFPAKLTRLLWERWRSGASGWVLLPCELIADNGAVLREYVLRHAADWGLEEAFRRWLETENRFCSTLVDRIVTGYPKQWAAQLDEENGYADALLDTAEPFGLWVIEAPEALAEEFPAPQAGLPVKFVSDHHPYKEQKVRILNGGHTAMVPAAFLAGHDIVRTCMEGPAVRAFLEGALYEEIIPTLSLPREDCEAFARAVEERFANPYIDHRLLDIALNSVSKWRARVLPSVRAYPAGGGRLPVRLTFSFAALAAFYTQGMRDGVPYPVRDDAAVMEFFRQTKGLAPEALIRALAARTDFWGEDLNALPGFVPAAGRALERIRACGMAAALARCQEEAGL</sequence>
<dbReference type="Proteomes" id="UP000661435">
    <property type="component" value="Unassembled WGS sequence"/>
</dbReference>
<evidence type="ECO:0000256" key="1">
    <source>
        <dbReference type="ARBA" id="ARBA00023002"/>
    </source>
</evidence>
<dbReference type="Gene3D" id="1.10.1040.10">
    <property type="entry name" value="N-(1-d-carboxylethyl)-l-norvaline Dehydrogenase, domain 2"/>
    <property type="match status" value="1"/>
</dbReference>
<feature type="domain" description="Mannitol dehydrogenase C-terminal" evidence="5">
    <location>
        <begin position="276"/>
        <end position="466"/>
    </location>
</feature>
<reference evidence="6" key="1">
    <citation type="submission" date="2020-08" db="EMBL/GenBank/DDBJ databases">
        <title>Genome public.</title>
        <authorList>
            <person name="Liu C."/>
            <person name="Sun Q."/>
        </authorList>
    </citation>
    <scope>NUCLEOTIDE SEQUENCE</scope>
    <source>
        <strain evidence="6">NSJ-51</strain>
    </source>
</reference>
<name>A0A8J6M5F6_9FIRM</name>
<comment type="catalytic activity">
    <reaction evidence="3">
        <text>D-mannitol 1-phosphate + NAD(+) = beta-D-fructose 6-phosphate + NADH + H(+)</text>
        <dbReference type="Rhea" id="RHEA:19661"/>
        <dbReference type="ChEBI" id="CHEBI:15378"/>
        <dbReference type="ChEBI" id="CHEBI:57540"/>
        <dbReference type="ChEBI" id="CHEBI:57634"/>
        <dbReference type="ChEBI" id="CHEBI:57945"/>
        <dbReference type="ChEBI" id="CHEBI:61381"/>
        <dbReference type="EC" id="1.1.1.17"/>
    </reaction>
</comment>
<keyword evidence="2" id="KW-0520">NAD</keyword>
<evidence type="ECO:0000256" key="2">
    <source>
        <dbReference type="ARBA" id="ARBA00023027"/>
    </source>
</evidence>
<keyword evidence="1" id="KW-0560">Oxidoreductase</keyword>
<dbReference type="GO" id="GO:0009026">
    <property type="term" value="F:tagaturonate reductase activity"/>
    <property type="evidence" value="ECO:0007669"/>
    <property type="project" value="TreeGrafter"/>
</dbReference>